<dbReference type="PROSITE" id="PS50975">
    <property type="entry name" value="ATP_GRASP"/>
    <property type="match status" value="1"/>
</dbReference>
<evidence type="ECO:0000256" key="1">
    <source>
        <dbReference type="ARBA" id="ARBA00010871"/>
    </source>
</evidence>
<dbReference type="Gene3D" id="3.30.1490.20">
    <property type="entry name" value="ATP-grasp fold, A domain"/>
    <property type="match status" value="1"/>
</dbReference>
<evidence type="ECO:0000256" key="2">
    <source>
        <dbReference type="ARBA" id="ARBA00022598"/>
    </source>
</evidence>
<organism evidence="6 7">
    <name type="scientific">Candidatus Methanocrinis alkalitolerans</name>
    <dbReference type="NCBI Taxonomy" id="3033395"/>
    <lineage>
        <taxon>Archaea</taxon>
        <taxon>Methanobacteriati</taxon>
        <taxon>Methanobacteriota</taxon>
        <taxon>Stenosarchaea group</taxon>
        <taxon>Methanomicrobia</taxon>
        <taxon>Methanotrichales</taxon>
        <taxon>Methanotrichaceae</taxon>
        <taxon>Methanocrinis</taxon>
    </lineage>
</organism>
<dbReference type="Pfam" id="PF13302">
    <property type="entry name" value="Acetyltransf_3"/>
    <property type="match status" value="1"/>
</dbReference>
<dbReference type="InterPro" id="IPR011095">
    <property type="entry name" value="Dala_Dala_lig_C"/>
</dbReference>
<evidence type="ECO:0000259" key="5">
    <source>
        <dbReference type="PROSITE" id="PS51186"/>
    </source>
</evidence>
<dbReference type="InterPro" id="IPR016181">
    <property type="entry name" value="Acyl_CoA_acyltransferase"/>
</dbReference>
<keyword evidence="3" id="KW-0547">Nucleotide-binding</keyword>
<dbReference type="InterPro" id="IPR011761">
    <property type="entry name" value="ATP-grasp"/>
</dbReference>
<accession>A0ABT5XEW6</accession>
<dbReference type="CDD" id="cd04301">
    <property type="entry name" value="NAT_SF"/>
    <property type="match status" value="1"/>
</dbReference>
<proteinExistence type="inferred from homology"/>
<dbReference type="SUPFAM" id="SSF55729">
    <property type="entry name" value="Acyl-CoA N-acyltransferases (Nat)"/>
    <property type="match status" value="1"/>
</dbReference>
<dbReference type="SUPFAM" id="SSF56059">
    <property type="entry name" value="Glutathione synthetase ATP-binding domain-like"/>
    <property type="match status" value="1"/>
</dbReference>
<sequence>MKAAILYNIPGEGSRSEIEMEAEIEVLETVEEAKRSLEAAGHEAVTLRCSLEALFSLKNFDLIFNLAEGFGDDLRAEPKVAGFIELLGVPYTGSPPGALEVARDKGLSKLVLEREGIPTPRFSIFRTSDDKFSLDFPVIVKPVLEDASIGITADSIAKDEMDLRVKVSRVIETYSQPALVEEYIEGREVNAALFIGPDGSEVLPISEIVFNLPEGVPRILGFEAKWLEDSPFFQKTVPICPAPLDPELKDRIEALAKGACSALGIEGYARVDFRIREEDGEPFVIEVNPNPCINPSGSGFARAAAAAGMDYPKLVERIARSALDRFGRGHLWSEGEGDEGKEGGEGDGEGFSAGEIYFRRVRAEDAPLLFGWFEDQDLTRYMEPSSSLTIDQLEVSILCSKDEDFMIYWGDAAIGFASLYERTPCTGEISYLIGDPEYRGRGLGRKIVEALLYHGFLRLGLKSIFASATVENQSSVRALEGAGFRRIGTRRACSRQGDLCLDDILFDITREEHLGRRKASDR</sequence>
<keyword evidence="3" id="KW-0067">ATP-binding</keyword>
<dbReference type="PANTHER" id="PTHR23132">
    <property type="entry name" value="D-ALANINE--D-ALANINE LIGASE"/>
    <property type="match status" value="1"/>
</dbReference>
<comment type="similarity">
    <text evidence="1">Belongs to the D-alanine--D-alanine ligase family.</text>
</comment>
<dbReference type="InterPro" id="IPR000182">
    <property type="entry name" value="GNAT_dom"/>
</dbReference>
<dbReference type="Proteomes" id="UP001215956">
    <property type="component" value="Unassembled WGS sequence"/>
</dbReference>
<keyword evidence="6" id="KW-0012">Acyltransferase</keyword>
<dbReference type="InterPro" id="IPR013815">
    <property type="entry name" value="ATP_grasp_subdomain_1"/>
</dbReference>
<dbReference type="PROSITE" id="PS51186">
    <property type="entry name" value="GNAT"/>
    <property type="match status" value="1"/>
</dbReference>
<dbReference type="RefSeq" id="WP_316968954.1">
    <property type="nucleotide sequence ID" value="NZ_JARFPL010000016.1"/>
</dbReference>
<evidence type="ECO:0000313" key="6">
    <source>
        <dbReference type="EMBL" id="MDF0593249.1"/>
    </source>
</evidence>
<dbReference type="Pfam" id="PF07478">
    <property type="entry name" value="Dala_Dala_lig_C"/>
    <property type="match status" value="1"/>
</dbReference>
<keyword evidence="2" id="KW-0436">Ligase</keyword>
<protein>
    <submittedName>
        <fullName evidence="6">GNAT family N-acetyltransferase</fullName>
        <ecNumber evidence="6">2.3.1.-</ecNumber>
    </submittedName>
</protein>
<dbReference type="EMBL" id="JARFPL010000016">
    <property type="protein sequence ID" value="MDF0593249.1"/>
    <property type="molecule type" value="Genomic_DNA"/>
</dbReference>
<reference evidence="6 7" key="1">
    <citation type="submission" date="2023-03" db="EMBL/GenBank/DDBJ databases">
        <title>Whole genome sequencing of Methanotrichaceae archaeon M04Ac.</title>
        <authorList>
            <person name="Khomyakova M.A."/>
            <person name="Merkel A.Y."/>
            <person name="Slobodkin A.I."/>
        </authorList>
    </citation>
    <scope>NUCLEOTIDE SEQUENCE [LARGE SCALE GENOMIC DNA]</scope>
    <source>
        <strain evidence="6 7">M04Ac</strain>
    </source>
</reference>
<dbReference type="Gene3D" id="3.40.630.30">
    <property type="match status" value="1"/>
</dbReference>
<keyword evidence="6" id="KW-0808">Transferase</keyword>
<dbReference type="Gene3D" id="3.30.470.20">
    <property type="entry name" value="ATP-grasp fold, B domain"/>
    <property type="match status" value="1"/>
</dbReference>
<gene>
    <name evidence="6" type="ORF">P0O24_06600</name>
</gene>
<evidence type="ECO:0000256" key="3">
    <source>
        <dbReference type="PROSITE-ProRule" id="PRU00409"/>
    </source>
</evidence>
<comment type="caution">
    <text evidence="6">The sequence shown here is derived from an EMBL/GenBank/DDBJ whole genome shotgun (WGS) entry which is preliminary data.</text>
</comment>
<feature type="domain" description="ATP-grasp" evidence="4">
    <location>
        <begin position="109"/>
        <end position="320"/>
    </location>
</feature>
<evidence type="ECO:0000313" key="7">
    <source>
        <dbReference type="Proteomes" id="UP001215956"/>
    </source>
</evidence>
<feature type="domain" description="N-acetyltransferase" evidence="5">
    <location>
        <begin position="356"/>
        <end position="511"/>
    </location>
</feature>
<dbReference type="EC" id="2.3.1.-" evidence="6"/>
<evidence type="ECO:0000259" key="4">
    <source>
        <dbReference type="PROSITE" id="PS50975"/>
    </source>
</evidence>
<keyword evidence="7" id="KW-1185">Reference proteome</keyword>
<name>A0ABT5XEW6_9EURY</name>
<dbReference type="GO" id="GO:0016746">
    <property type="term" value="F:acyltransferase activity"/>
    <property type="evidence" value="ECO:0007669"/>
    <property type="project" value="UniProtKB-KW"/>
</dbReference>
<dbReference type="PANTHER" id="PTHR23132:SF23">
    <property type="entry name" value="D-ALANINE--D-ALANINE LIGASE B"/>
    <property type="match status" value="1"/>
</dbReference>